<dbReference type="InterPro" id="IPR027417">
    <property type="entry name" value="P-loop_NTPase"/>
</dbReference>
<reference evidence="4" key="1">
    <citation type="submission" date="2018-05" db="EMBL/GenBank/DDBJ databases">
        <authorList>
            <person name="Lanie J.A."/>
            <person name="Ng W.-L."/>
            <person name="Kazmierczak K.M."/>
            <person name="Andrzejewski T.M."/>
            <person name="Davidsen T.M."/>
            <person name="Wayne K.J."/>
            <person name="Tettelin H."/>
            <person name="Glass J.I."/>
            <person name="Rusch D."/>
            <person name="Podicherti R."/>
            <person name="Tsui H.-C.T."/>
            <person name="Winkler M.E."/>
        </authorList>
    </citation>
    <scope>NUCLEOTIDE SEQUENCE</scope>
</reference>
<accession>A0A382IDC2</accession>
<dbReference type="EMBL" id="UINC01066503">
    <property type="protein sequence ID" value="SVB97282.1"/>
    <property type="molecule type" value="Genomic_DNA"/>
</dbReference>
<sequence length="291" mass="33528">MAQRKPSYTDHEGFLMPMGFPLEAFRSALQYTARPSDIFICAYPKCGTTWLQYIVYLILHEGKALPAGGSMTKEIPHLEEVGKVAVEDLDSPRCIKSHLPLHMMPHHSEASYLYIARNPFDCAVSFYHHTRGFAQHYDFVNGSFDEFFECFLLGEVDFGDYFANLVPWYKSRDRDNILFLTYEQMKTQPLETIRSIGSFLGAGAAAVVRDRKVLKDVIRNSSYDSMSRDQQRWSSQRPDNMPAFVRKGQVGDWLNYFSPDQARRLADKFDERAHGTDLKTLWPEVLRAARD</sequence>
<evidence type="ECO:0000256" key="1">
    <source>
        <dbReference type="ARBA" id="ARBA00005771"/>
    </source>
</evidence>
<comment type="similarity">
    <text evidence="1">Belongs to the sulfotransferase 1 family.</text>
</comment>
<dbReference type="PANTHER" id="PTHR11783">
    <property type="entry name" value="SULFOTRANSFERASE SULT"/>
    <property type="match status" value="1"/>
</dbReference>
<dbReference type="Gene3D" id="3.40.50.300">
    <property type="entry name" value="P-loop containing nucleotide triphosphate hydrolases"/>
    <property type="match status" value="1"/>
</dbReference>
<feature type="domain" description="Sulfotransferase" evidence="3">
    <location>
        <begin position="35"/>
        <end position="276"/>
    </location>
</feature>
<proteinExistence type="inferred from homology"/>
<evidence type="ECO:0000313" key="4">
    <source>
        <dbReference type="EMBL" id="SVB97282.1"/>
    </source>
</evidence>
<name>A0A382IDC2_9ZZZZ</name>
<dbReference type="SUPFAM" id="SSF52540">
    <property type="entry name" value="P-loop containing nucleoside triphosphate hydrolases"/>
    <property type="match status" value="1"/>
</dbReference>
<dbReference type="Pfam" id="PF00685">
    <property type="entry name" value="Sulfotransfer_1"/>
    <property type="match status" value="1"/>
</dbReference>
<gene>
    <name evidence="4" type="ORF">METZ01_LOCUS250136</name>
</gene>
<dbReference type="GO" id="GO:0008146">
    <property type="term" value="F:sulfotransferase activity"/>
    <property type="evidence" value="ECO:0007669"/>
    <property type="project" value="InterPro"/>
</dbReference>
<dbReference type="AlphaFoldDB" id="A0A382IDC2"/>
<dbReference type="InterPro" id="IPR000863">
    <property type="entry name" value="Sulfotransferase_dom"/>
</dbReference>
<evidence type="ECO:0000256" key="2">
    <source>
        <dbReference type="ARBA" id="ARBA00022679"/>
    </source>
</evidence>
<organism evidence="4">
    <name type="scientific">marine metagenome</name>
    <dbReference type="NCBI Taxonomy" id="408172"/>
    <lineage>
        <taxon>unclassified sequences</taxon>
        <taxon>metagenomes</taxon>
        <taxon>ecological metagenomes</taxon>
    </lineage>
</organism>
<evidence type="ECO:0000259" key="3">
    <source>
        <dbReference type="Pfam" id="PF00685"/>
    </source>
</evidence>
<protein>
    <recommendedName>
        <fullName evidence="3">Sulfotransferase domain-containing protein</fullName>
    </recommendedName>
</protein>
<keyword evidence="2" id="KW-0808">Transferase</keyword>